<keyword evidence="6 11" id="KW-0547">Nucleotide-binding</keyword>
<keyword evidence="9 11" id="KW-0460">Magnesium</keyword>
<feature type="binding site" evidence="11">
    <location>
        <position position="171"/>
    </location>
    <ligand>
        <name>substrate</name>
    </ligand>
</feature>
<keyword evidence="10 11" id="KW-0784">Thiamine biosynthesis</keyword>
<protein>
    <recommendedName>
        <fullName evidence="11">Hydroxyethylthiazole kinase</fullName>
        <ecNumber evidence="11">2.7.1.50</ecNumber>
    </recommendedName>
    <alternativeName>
        <fullName evidence="11">4-methyl-5-beta-hydroxyethylthiazole kinase</fullName>
        <shortName evidence="11">TH kinase</shortName>
        <shortName evidence="11">Thz kinase</shortName>
    </alternativeName>
</protein>
<comment type="function">
    <text evidence="11">Catalyzes the phosphorylation of the hydroxyl group of 4-methyl-5-beta-hydroxyethylthiazole (THZ).</text>
</comment>
<dbReference type="Proteomes" id="UP001139150">
    <property type="component" value="Unassembled WGS sequence"/>
</dbReference>
<dbReference type="NCBIfam" id="TIGR00694">
    <property type="entry name" value="thiM"/>
    <property type="match status" value="1"/>
</dbReference>
<evidence type="ECO:0000256" key="2">
    <source>
        <dbReference type="ARBA" id="ARBA00001946"/>
    </source>
</evidence>
<comment type="catalytic activity">
    <reaction evidence="1 11">
        <text>5-(2-hydroxyethyl)-4-methylthiazole + ATP = 4-methyl-5-(2-phosphooxyethyl)-thiazole + ADP + H(+)</text>
        <dbReference type="Rhea" id="RHEA:24212"/>
        <dbReference type="ChEBI" id="CHEBI:15378"/>
        <dbReference type="ChEBI" id="CHEBI:17957"/>
        <dbReference type="ChEBI" id="CHEBI:30616"/>
        <dbReference type="ChEBI" id="CHEBI:58296"/>
        <dbReference type="ChEBI" id="CHEBI:456216"/>
        <dbReference type="EC" id="2.7.1.50"/>
    </reaction>
</comment>
<organism evidence="12 13">
    <name type="scientific">Halalkalibacter alkaliphilus</name>
    <dbReference type="NCBI Taxonomy" id="2917993"/>
    <lineage>
        <taxon>Bacteria</taxon>
        <taxon>Bacillati</taxon>
        <taxon>Bacillota</taxon>
        <taxon>Bacilli</taxon>
        <taxon>Bacillales</taxon>
        <taxon>Bacillaceae</taxon>
        <taxon>Halalkalibacter</taxon>
    </lineage>
</organism>
<dbReference type="PRINTS" id="PR01099">
    <property type="entry name" value="HYETHTZKNASE"/>
</dbReference>
<proteinExistence type="inferred from homology"/>
<evidence type="ECO:0000256" key="1">
    <source>
        <dbReference type="ARBA" id="ARBA00001771"/>
    </source>
</evidence>
<keyword evidence="8 11" id="KW-0067">ATP-binding</keyword>
<comment type="cofactor">
    <cofactor evidence="2 11">
        <name>Mg(2+)</name>
        <dbReference type="ChEBI" id="CHEBI:18420"/>
    </cofactor>
</comment>
<evidence type="ECO:0000256" key="10">
    <source>
        <dbReference type="ARBA" id="ARBA00022977"/>
    </source>
</evidence>
<keyword evidence="13" id="KW-1185">Reference proteome</keyword>
<keyword evidence="4 11" id="KW-0808">Transferase</keyword>
<comment type="pathway">
    <text evidence="3 11">Cofactor biosynthesis; thiamine diphosphate biosynthesis; 4-methyl-5-(2-phosphoethyl)-thiazole from 5-(2-hydroxyethyl)-4-methylthiazole: step 1/1.</text>
</comment>
<dbReference type="PIRSF" id="PIRSF000513">
    <property type="entry name" value="Thz_kinase"/>
    <property type="match status" value="1"/>
</dbReference>
<dbReference type="CDD" id="cd01170">
    <property type="entry name" value="THZ_kinase"/>
    <property type="match status" value="1"/>
</dbReference>
<feature type="binding site" evidence="11">
    <location>
        <position position="23"/>
    </location>
    <ligand>
        <name>substrate</name>
    </ligand>
</feature>
<feature type="binding site" evidence="11">
    <location>
        <position position="144"/>
    </location>
    <ligand>
        <name>ATP</name>
        <dbReference type="ChEBI" id="CHEBI:30616"/>
    </ligand>
</feature>
<keyword evidence="7 11" id="KW-0418">Kinase</keyword>
<dbReference type="NCBIfam" id="NF006830">
    <property type="entry name" value="PRK09355.1"/>
    <property type="match status" value="1"/>
</dbReference>
<evidence type="ECO:0000256" key="9">
    <source>
        <dbReference type="ARBA" id="ARBA00022842"/>
    </source>
</evidence>
<evidence type="ECO:0000256" key="8">
    <source>
        <dbReference type="ARBA" id="ARBA00022840"/>
    </source>
</evidence>
<comment type="similarity">
    <text evidence="11">Belongs to the Thz kinase family.</text>
</comment>
<keyword evidence="5 11" id="KW-0479">Metal-binding</keyword>
<reference evidence="12" key="1">
    <citation type="submission" date="2022-02" db="EMBL/GenBank/DDBJ databases">
        <title>Halalkalibacter sp. nov. isolated from Lonar Lake, India.</title>
        <authorList>
            <person name="Joshi A."/>
            <person name="Thite S."/>
            <person name="Lodha T."/>
        </authorList>
    </citation>
    <scope>NUCLEOTIDE SEQUENCE</scope>
    <source>
        <strain evidence="12">MEB205</strain>
    </source>
</reference>
<evidence type="ECO:0000256" key="4">
    <source>
        <dbReference type="ARBA" id="ARBA00022679"/>
    </source>
</evidence>
<comment type="caution">
    <text evidence="12">The sequence shown here is derived from an EMBL/GenBank/DDBJ whole genome shotgun (WGS) entry which is preliminary data.</text>
</comment>
<evidence type="ECO:0000256" key="7">
    <source>
        <dbReference type="ARBA" id="ARBA00022777"/>
    </source>
</evidence>
<dbReference type="SUPFAM" id="SSF53613">
    <property type="entry name" value="Ribokinase-like"/>
    <property type="match status" value="1"/>
</dbReference>
<dbReference type="GO" id="GO:0000287">
    <property type="term" value="F:magnesium ion binding"/>
    <property type="evidence" value="ECO:0007669"/>
    <property type="project" value="UniProtKB-UniRule"/>
</dbReference>
<sequence length="246" mass="25617">MTNVVVTNFTANGLLALGASPVMAYAEEEVADLASVAGALLLNIGTLSKAQIDQMIVAGQAANRAGVPVVLDPVGAGATVFRTESSKRILDEVHISVLRGNAGEIASLVGVEAKVKGVDGSMEGDKLELAKRAATQFQCVCVVTGEVDVVTDGVRAQAIRNGHPWMTKVVGTGCLLGGVIGAFIAANRENILEATTSAVTYYGIAGEQAYEKTNSLGIGAFQQAFINELHLLTGQQVDQLKRTETF</sequence>
<evidence type="ECO:0000313" key="12">
    <source>
        <dbReference type="EMBL" id="MCL7748889.1"/>
    </source>
</evidence>
<feature type="binding site" evidence="11">
    <location>
        <position position="99"/>
    </location>
    <ligand>
        <name>ATP</name>
        <dbReference type="ChEBI" id="CHEBI:30616"/>
    </ligand>
</feature>
<accession>A0A9X2CW63</accession>
<dbReference type="GO" id="GO:0009229">
    <property type="term" value="P:thiamine diphosphate biosynthetic process"/>
    <property type="evidence" value="ECO:0007669"/>
    <property type="project" value="UniProtKB-UniRule"/>
</dbReference>
<dbReference type="EMBL" id="JAKRYL010000021">
    <property type="protein sequence ID" value="MCL7748889.1"/>
    <property type="molecule type" value="Genomic_DNA"/>
</dbReference>
<dbReference type="InterPro" id="IPR029056">
    <property type="entry name" value="Ribokinase-like"/>
</dbReference>
<dbReference type="InterPro" id="IPR000417">
    <property type="entry name" value="Hyethyz_kinase"/>
</dbReference>
<dbReference type="AlphaFoldDB" id="A0A9X2CW63"/>
<gene>
    <name evidence="11 12" type="primary">thiM</name>
    <name evidence="12" type="ORF">MF646_17365</name>
</gene>
<dbReference type="GO" id="GO:0005524">
    <property type="term" value="F:ATP binding"/>
    <property type="evidence" value="ECO:0007669"/>
    <property type="project" value="UniProtKB-UniRule"/>
</dbReference>
<dbReference type="Gene3D" id="3.40.1190.20">
    <property type="match status" value="1"/>
</dbReference>
<dbReference type="GO" id="GO:0009228">
    <property type="term" value="P:thiamine biosynthetic process"/>
    <property type="evidence" value="ECO:0007669"/>
    <property type="project" value="UniProtKB-KW"/>
</dbReference>
<evidence type="ECO:0000313" key="13">
    <source>
        <dbReference type="Proteomes" id="UP001139150"/>
    </source>
</evidence>
<evidence type="ECO:0000256" key="6">
    <source>
        <dbReference type="ARBA" id="ARBA00022741"/>
    </source>
</evidence>
<evidence type="ECO:0000256" key="11">
    <source>
        <dbReference type="HAMAP-Rule" id="MF_00228"/>
    </source>
</evidence>
<evidence type="ECO:0000256" key="3">
    <source>
        <dbReference type="ARBA" id="ARBA00004868"/>
    </source>
</evidence>
<evidence type="ECO:0000256" key="5">
    <source>
        <dbReference type="ARBA" id="ARBA00022723"/>
    </source>
</evidence>
<dbReference type="EC" id="2.7.1.50" evidence="11"/>
<name>A0A9X2CW63_9BACI</name>
<dbReference type="GO" id="GO:0004417">
    <property type="term" value="F:hydroxyethylthiazole kinase activity"/>
    <property type="evidence" value="ECO:0007669"/>
    <property type="project" value="UniProtKB-UniRule"/>
</dbReference>
<dbReference type="HAMAP" id="MF_00228">
    <property type="entry name" value="Thz_kinase"/>
    <property type="match status" value="1"/>
</dbReference>
<dbReference type="Pfam" id="PF02110">
    <property type="entry name" value="HK"/>
    <property type="match status" value="1"/>
</dbReference>